<dbReference type="AlphaFoldDB" id="J7L367"/>
<dbReference type="Proteomes" id="UP000003779">
    <property type="component" value="Chromosome"/>
</dbReference>
<accession>J7L367</accession>
<feature type="compositionally biased region" description="Basic and acidic residues" evidence="1">
    <location>
        <begin position="24"/>
        <end position="37"/>
    </location>
</feature>
<reference evidence="2 3" key="1">
    <citation type="journal article" date="2012" name="J. Bacteriol.">
        <title>Whole-Genome Sequence of Nocardiopsis alba Strain ATCC BAA-2165, Associated with Honeybees.</title>
        <authorList>
            <person name="Qiao J."/>
            <person name="Chen L."/>
            <person name="Li Y."/>
            <person name="Wang J."/>
            <person name="Zhang W."/>
            <person name="Chen S."/>
        </authorList>
    </citation>
    <scope>NUCLEOTIDE SEQUENCE [LARGE SCALE GENOMIC DNA]</scope>
    <source>
        <strain evidence="3">ATCC BAA-2165 / BE74</strain>
    </source>
</reference>
<dbReference type="HOGENOM" id="CLU_3346464_0_0_11"/>
<organism evidence="2 3">
    <name type="scientific">Nocardiopsis alba (strain ATCC BAA-2165 / BE74)</name>
    <dbReference type="NCBI Taxonomy" id="1205910"/>
    <lineage>
        <taxon>Bacteria</taxon>
        <taxon>Bacillati</taxon>
        <taxon>Actinomycetota</taxon>
        <taxon>Actinomycetes</taxon>
        <taxon>Streptosporangiales</taxon>
        <taxon>Nocardiopsidaceae</taxon>
        <taxon>Nocardiopsis</taxon>
    </lineage>
</organism>
<reference evidence="3" key="2">
    <citation type="submission" date="2012-08" db="EMBL/GenBank/DDBJ databases">
        <title>Whole-genome sequence of Nocardiopsis alba strain ATCC BAA-2165 associated with honeybees.</title>
        <authorList>
            <person name="Qiao J."/>
            <person name="Chen L."/>
            <person name="Li Y."/>
            <person name="Wang J."/>
            <person name="Zhang W."/>
            <person name="Chen S."/>
        </authorList>
    </citation>
    <scope>NUCLEOTIDE SEQUENCE [LARGE SCALE GENOMIC DNA]</scope>
    <source>
        <strain evidence="3">ATCC BAA-2165 / BE74</strain>
    </source>
</reference>
<gene>
    <name evidence="2" type="ordered locus">B005_4301</name>
</gene>
<dbReference type="STRING" id="1205910.B005_4301"/>
<name>J7L367_NOCAA</name>
<evidence type="ECO:0000256" key="1">
    <source>
        <dbReference type="SAM" id="MobiDB-lite"/>
    </source>
</evidence>
<evidence type="ECO:0000313" key="2">
    <source>
        <dbReference type="EMBL" id="AFR07186.1"/>
    </source>
</evidence>
<sequence>MGSYVEREVFQADAGEMSPPGRSGDAEERSTARAEHR</sequence>
<protein>
    <submittedName>
        <fullName evidence="2">Uncharacterized protein</fullName>
    </submittedName>
</protein>
<dbReference type="KEGG" id="nal:B005_4301"/>
<evidence type="ECO:0000313" key="3">
    <source>
        <dbReference type="Proteomes" id="UP000003779"/>
    </source>
</evidence>
<feature type="compositionally biased region" description="Basic and acidic residues" evidence="1">
    <location>
        <begin position="1"/>
        <end position="10"/>
    </location>
</feature>
<proteinExistence type="predicted"/>
<dbReference type="EMBL" id="CP003788">
    <property type="protein sequence ID" value="AFR07186.1"/>
    <property type="molecule type" value="Genomic_DNA"/>
</dbReference>
<feature type="region of interest" description="Disordered" evidence="1">
    <location>
        <begin position="1"/>
        <end position="37"/>
    </location>
</feature>